<dbReference type="KEGG" id="apro:F751_4589"/>
<proteinExistence type="predicted"/>
<evidence type="ECO:0000313" key="1">
    <source>
        <dbReference type="EMBL" id="KFM27319.1"/>
    </source>
</evidence>
<gene>
    <name evidence="1" type="ORF">F751_4589</name>
</gene>
<organism evidence="1 2">
    <name type="scientific">Auxenochlorella protothecoides</name>
    <name type="common">Green microalga</name>
    <name type="synonym">Chlorella protothecoides</name>
    <dbReference type="NCBI Taxonomy" id="3075"/>
    <lineage>
        <taxon>Eukaryota</taxon>
        <taxon>Viridiplantae</taxon>
        <taxon>Chlorophyta</taxon>
        <taxon>core chlorophytes</taxon>
        <taxon>Trebouxiophyceae</taxon>
        <taxon>Chlorellales</taxon>
        <taxon>Chlorellaceae</taxon>
        <taxon>Auxenochlorella</taxon>
    </lineage>
</organism>
<protein>
    <submittedName>
        <fullName evidence="1">Uncharacterized protein</fullName>
    </submittedName>
</protein>
<keyword evidence="2" id="KW-1185">Reference proteome</keyword>
<sequence>MVPWSWGGGGLWHDQSWRHQVAGTGTHRGSLHLRGRLPCDPYTCPRTTMNGN</sequence>
<name>A0A087SNL5_AUXPR</name>
<evidence type="ECO:0000313" key="2">
    <source>
        <dbReference type="Proteomes" id="UP000028924"/>
    </source>
</evidence>
<dbReference type="GeneID" id="23615980"/>
<reference evidence="1 2" key="1">
    <citation type="journal article" date="2014" name="BMC Genomics">
        <title>Oil accumulation mechanisms of the oleaginous microalga Chlorella protothecoides revealed through its genome, transcriptomes, and proteomes.</title>
        <authorList>
            <person name="Gao C."/>
            <person name="Wang Y."/>
            <person name="Shen Y."/>
            <person name="Yan D."/>
            <person name="He X."/>
            <person name="Dai J."/>
            <person name="Wu Q."/>
        </authorList>
    </citation>
    <scope>NUCLEOTIDE SEQUENCE [LARGE SCALE GENOMIC DNA]</scope>
    <source>
        <strain evidence="1 2">0710</strain>
    </source>
</reference>
<dbReference type="Proteomes" id="UP000028924">
    <property type="component" value="Unassembled WGS sequence"/>
</dbReference>
<accession>A0A087SNL5</accession>
<dbReference type="AlphaFoldDB" id="A0A087SNL5"/>
<dbReference type="EMBL" id="KL662144">
    <property type="protein sequence ID" value="KFM27319.1"/>
    <property type="molecule type" value="Genomic_DNA"/>
</dbReference>
<dbReference type="RefSeq" id="XP_011400286.1">
    <property type="nucleotide sequence ID" value="XM_011401984.1"/>
</dbReference>